<reference evidence="2" key="1">
    <citation type="submission" date="2017-02" db="UniProtKB">
        <authorList>
            <consortium name="WormBaseParasite"/>
        </authorList>
    </citation>
    <scope>IDENTIFICATION</scope>
</reference>
<keyword evidence="1" id="KW-1133">Transmembrane helix</keyword>
<organism evidence="2">
    <name type="scientific">Haemonchus placei</name>
    <name type="common">Barber's pole worm</name>
    <dbReference type="NCBI Taxonomy" id="6290"/>
    <lineage>
        <taxon>Eukaryota</taxon>
        <taxon>Metazoa</taxon>
        <taxon>Ecdysozoa</taxon>
        <taxon>Nematoda</taxon>
        <taxon>Chromadorea</taxon>
        <taxon>Rhabditida</taxon>
        <taxon>Rhabditina</taxon>
        <taxon>Rhabditomorpha</taxon>
        <taxon>Strongyloidea</taxon>
        <taxon>Trichostrongylidae</taxon>
        <taxon>Haemonchus</taxon>
    </lineage>
</organism>
<name>A0A0N4WE16_HAEPC</name>
<feature type="transmembrane region" description="Helical" evidence="1">
    <location>
        <begin position="72"/>
        <end position="92"/>
    </location>
</feature>
<dbReference type="AlphaFoldDB" id="A0A0N4WE16"/>
<keyword evidence="1" id="KW-0472">Membrane</keyword>
<sequence>LGTTTNGVAHLLCSTLLIIPFSTISSNLASTLGLNAIGIGLALKNLGTTTSLLNFNSARAVEHLPKSSWNNLLLLSSIRTISLLISILGICLTL</sequence>
<protein>
    <submittedName>
        <fullName evidence="2">L-lactate permease</fullName>
    </submittedName>
</protein>
<keyword evidence="1" id="KW-0812">Transmembrane</keyword>
<evidence type="ECO:0000256" key="1">
    <source>
        <dbReference type="SAM" id="Phobius"/>
    </source>
</evidence>
<evidence type="ECO:0000313" key="2">
    <source>
        <dbReference type="WBParaSite" id="HPLM_0000885801-mRNA-1"/>
    </source>
</evidence>
<dbReference type="WBParaSite" id="HPLM_0000885801-mRNA-1">
    <property type="protein sequence ID" value="HPLM_0000885801-mRNA-1"/>
    <property type="gene ID" value="HPLM_0000885801"/>
</dbReference>
<proteinExistence type="predicted"/>
<accession>A0A0N4WE16</accession>